<dbReference type="GO" id="GO:0016787">
    <property type="term" value="F:hydrolase activity"/>
    <property type="evidence" value="ECO:0007669"/>
    <property type="project" value="UniProtKB-KW"/>
</dbReference>
<dbReference type="InterPro" id="IPR051411">
    <property type="entry name" value="Polyketide_trans_af380"/>
</dbReference>
<sequence length="307" mass="34826">MSTKQKVFFPNKTLKMSGEIYFPEGFDTEMKYPGIVVTHPGNGVKEQVAGLYARLLSERGFITLAFDASHQGESEGLPRFLEDPTRRVEDIRCAIDYLVTLPYIDEERIGAMGICAGAGYSINAAQTEYRIKAVAGISTWDVGDSQRNGFARCWTDEEKKQMLREVALQRTREARGEAPLYVGYVPNSQEEITEKTSTIQREAYEYYCTPRASHPNSHNKFLFTCNDRLAAFNAFDLIETISPRPILFIVGSKADTIYFSQDAYNKANEPKELYQLEGATHVDLYDKMEYVDQAVEKLNTFFSSNLK</sequence>
<dbReference type="Pfam" id="PF12740">
    <property type="entry name" value="PETase"/>
    <property type="match status" value="1"/>
</dbReference>
<dbReference type="EMBL" id="JAKZMM010000058">
    <property type="protein sequence ID" value="MCJ2382144.1"/>
    <property type="molecule type" value="Genomic_DNA"/>
</dbReference>
<name>A0ABT0C563_9BACT</name>
<organism evidence="2 3">
    <name type="scientific">Parabacteroides faecalis</name>
    <dbReference type="NCBI Taxonomy" id="2924040"/>
    <lineage>
        <taxon>Bacteria</taxon>
        <taxon>Pseudomonadati</taxon>
        <taxon>Bacteroidota</taxon>
        <taxon>Bacteroidia</taxon>
        <taxon>Bacteroidales</taxon>
        <taxon>Tannerellaceae</taxon>
        <taxon>Parabacteroides</taxon>
    </lineage>
</organism>
<dbReference type="SUPFAM" id="SSF53474">
    <property type="entry name" value="alpha/beta-Hydrolases"/>
    <property type="match status" value="1"/>
</dbReference>
<feature type="domain" description="PET hydrolase/cutinase-like" evidence="1">
    <location>
        <begin position="17"/>
        <end position="142"/>
    </location>
</feature>
<evidence type="ECO:0000313" key="3">
    <source>
        <dbReference type="Proteomes" id="UP001165444"/>
    </source>
</evidence>
<gene>
    <name evidence="2" type="ORF">MUN53_16265</name>
</gene>
<dbReference type="Proteomes" id="UP001165444">
    <property type="component" value="Unassembled WGS sequence"/>
</dbReference>
<accession>A0ABT0C563</accession>
<keyword evidence="2" id="KW-0378">Hydrolase</keyword>
<dbReference type="InterPro" id="IPR041127">
    <property type="entry name" value="PET_hydrolase/cutinase-like"/>
</dbReference>
<keyword evidence="3" id="KW-1185">Reference proteome</keyword>
<dbReference type="InterPro" id="IPR029058">
    <property type="entry name" value="AB_hydrolase_fold"/>
</dbReference>
<dbReference type="Gene3D" id="1.10.10.800">
    <property type="match status" value="1"/>
</dbReference>
<evidence type="ECO:0000313" key="2">
    <source>
        <dbReference type="EMBL" id="MCJ2382144.1"/>
    </source>
</evidence>
<comment type="caution">
    <text evidence="2">The sequence shown here is derived from an EMBL/GenBank/DDBJ whole genome shotgun (WGS) entry which is preliminary data.</text>
</comment>
<dbReference type="RefSeq" id="WP_243326472.1">
    <property type="nucleotide sequence ID" value="NZ_JAKZMM010000058.1"/>
</dbReference>
<dbReference type="PANTHER" id="PTHR47751:SF1">
    <property type="entry name" value="SUPERFAMILY HYDROLASE, PUTATIVE (AFU_ORTHOLOGUE AFUA_2G16580)-RELATED"/>
    <property type="match status" value="1"/>
</dbReference>
<proteinExistence type="predicted"/>
<protein>
    <submittedName>
        <fullName evidence="2">Alpha/beta hydrolase</fullName>
    </submittedName>
</protein>
<evidence type="ECO:0000259" key="1">
    <source>
        <dbReference type="Pfam" id="PF12740"/>
    </source>
</evidence>
<dbReference type="Gene3D" id="3.40.50.1820">
    <property type="entry name" value="alpha/beta hydrolase"/>
    <property type="match status" value="1"/>
</dbReference>
<reference evidence="2 3" key="1">
    <citation type="submission" date="2022-03" db="EMBL/GenBank/DDBJ databases">
        <title>Parabacteroides sp. nov. isolated from swine feces.</title>
        <authorList>
            <person name="Bak J.E."/>
        </authorList>
    </citation>
    <scope>NUCLEOTIDE SEQUENCE [LARGE SCALE GENOMIC DNA]</scope>
    <source>
        <strain evidence="2 3">AGMB00274</strain>
    </source>
</reference>
<dbReference type="PANTHER" id="PTHR47751">
    <property type="entry name" value="SUPERFAMILY HYDROLASE, PUTATIVE (AFU_ORTHOLOGUE AFUA_2G16580)-RELATED"/>
    <property type="match status" value="1"/>
</dbReference>